<gene>
    <name evidence="10" type="ORF">ATR_1216</name>
    <name evidence="11" type="ORF">CRU87_06975</name>
</gene>
<dbReference type="EMBL" id="PDKD01000011">
    <property type="protein sequence ID" value="RXJ90964.1"/>
    <property type="molecule type" value="Genomic_DNA"/>
</dbReference>
<feature type="transmembrane region" description="Helical" evidence="8">
    <location>
        <begin position="305"/>
        <end position="325"/>
    </location>
</feature>
<feature type="transmembrane region" description="Helical" evidence="8">
    <location>
        <begin position="235"/>
        <end position="257"/>
    </location>
</feature>
<reference evidence="11 13" key="1">
    <citation type="submission" date="2017-10" db="EMBL/GenBank/DDBJ databases">
        <title>Genomics of the genus Arcobacter.</title>
        <authorList>
            <person name="Perez-Cataluna A."/>
            <person name="Figueras M.J."/>
        </authorList>
    </citation>
    <scope>NUCLEOTIDE SEQUENCE [LARGE SCALE GENOMIC DNA]</scope>
    <source>
        <strain evidence="11 13">LMG 25534</strain>
    </source>
</reference>
<sequence>MFYHILKKEFKLIFRDIHALLVLFIMPLVFILIMSIALKNSYSQTIETKLKVAIVTEQNKDIDELLKTLNQNPYFDISLRKESSSKALIYEDNFDFVVNIDSDFKTKIDKNDKNFTILIFSKPEVKSEFYYILKSEIVKSISKSITKEFYIEAKIDAKNLDNLDNLIQNEYLFKNQKESIKLNSTQQSVPAWLVFSMFFILIPISNTYINEKNFGTIQRIKSINTPLYLTLFGKILPYFIINQIQLFVMLLVGRFVIPLFNIEALSLDINIFLLLLCSFSISFAAICFALLIANISKTTEEATSIGGLINIIFAALAGVMVPKFIMPQFMQTIGEFSPMSWGLESFIEIMVRGGDFNDIKHYLFYLIVFGTICLFFSNLLLKKQEN</sequence>
<dbReference type="Pfam" id="PF12698">
    <property type="entry name" value="ABC2_membrane_3"/>
    <property type="match status" value="1"/>
</dbReference>
<feature type="transmembrane region" description="Helical" evidence="8">
    <location>
        <begin position="189"/>
        <end position="209"/>
    </location>
</feature>
<protein>
    <submittedName>
        <fullName evidence="10 11">ABC transporter</fullName>
    </submittedName>
</protein>
<dbReference type="GO" id="GO:0005886">
    <property type="term" value="C:plasma membrane"/>
    <property type="evidence" value="ECO:0007669"/>
    <property type="project" value="UniProtKB-SubCell"/>
</dbReference>
<organism evidence="10 12">
    <name type="scientific">Aliarcobacter trophiarum LMG 25534</name>
    <dbReference type="NCBI Taxonomy" id="1032241"/>
    <lineage>
        <taxon>Bacteria</taxon>
        <taxon>Pseudomonadati</taxon>
        <taxon>Campylobacterota</taxon>
        <taxon>Epsilonproteobacteria</taxon>
        <taxon>Campylobacterales</taxon>
        <taxon>Arcobacteraceae</taxon>
        <taxon>Aliarcobacter</taxon>
    </lineage>
</organism>
<dbReference type="InterPro" id="IPR051449">
    <property type="entry name" value="ABC-2_transporter_component"/>
</dbReference>
<evidence type="ECO:0000313" key="12">
    <source>
        <dbReference type="Proteomes" id="UP000254504"/>
    </source>
</evidence>
<keyword evidence="13" id="KW-1185">Reference proteome</keyword>
<dbReference type="InterPro" id="IPR047817">
    <property type="entry name" value="ABC2_TM_bact-type"/>
</dbReference>
<dbReference type="PANTHER" id="PTHR30294">
    <property type="entry name" value="MEMBRANE COMPONENT OF ABC TRANSPORTER YHHJ-RELATED"/>
    <property type="match status" value="1"/>
</dbReference>
<evidence type="ECO:0000313" key="11">
    <source>
        <dbReference type="EMBL" id="RXJ90964.1"/>
    </source>
</evidence>
<feature type="transmembrane region" description="Helical" evidence="8">
    <location>
        <begin position="362"/>
        <end position="381"/>
    </location>
</feature>
<dbReference type="KEGG" id="atp:ATR_1216"/>
<proteinExistence type="inferred from homology"/>
<name>A0AAD0QJY6_9BACT</name>
<reference evidence="10 12" key="2">
    <citation type="submission" date="2018-07" db="EMBL/GenBank/DDBJ databases">
        <title>Complete genome of the Arcobacter trophiarum type strain LMG 25534.</title>
        <authorList>
            <person name="Miller W.G."/>
            <person name="Yee E."/>
        </authorList>
    </citation>
    <scope>NUCLEOTIDE SEQUENCE [LARGE SCALE GENOMIC DNA]</scope>
    <source>
        <strain evidence="10 12">LMG 25534</strain>
    </source>
</reference>
<evidence type="ECO:0000256" key="8">
    <source>
        <dbReference type="SAM" id="Phobius"/>
    </source>
</evidence>
<dbReference type="Proteomes" id="UP000289132">
    <property type="component" value="Unassembled WGS sequence"/>
</dbReference>
<dbReference type="GO" id="GO:0140359">
    <property type="term" value="F:ABC-type transporter activity"/>
    <property type="evidence" value="ECO:0007669"/>
    <property type="project" value="InterPro"/>
</dbReference>
<comment type="similarity">
    <text evidence="2">Belongs to the ABC-2 integral membrane protein family.</text>
</comment>
<evidence type="ECO:0000256" key="6">
    <source>
        <dbReference type="ARBA" id="ARBA00022989"/>
    </source>
</evidence>
<evidence type="ECO:0000313" key="13">
    <source>
        <dbReference type="Proteomes" id="UP000289132"/>
    </source>
</evidence>
<feature type="transmembrane region" description="Helical" evidence="8">
    <location>
        <begin position="20"/>
        <end position="38"/>
    </location>
</feature>
<evidence type="ECO:0000256" key="3">
    <source>
        <dbReference type="ARBA" id="ARBA00022448"/>
    </source>
</evidence>
<evidence type="ECO:0000256" key="7">
    <source>
        <dbReference type="ARBA" id="ARBA00023136"/>
    </source>
</evidence>
<accession>A0AAD0QJY6</accession>
<keyword evidence="5 8" id="KW-0812">Transmembrane</keyword>
<keyword evidence="7 8" id="KW-0472">Membrane</keyword>
<comment type="subcellular location">
    <subcellularLocation>
        <location evidence="1">Cell membrane</location>
        <topology evidence="1">Multi-pass membrane protein</topology>
    </subcellularLocation>
</comment>
<evidence type="ECO:0000256" key="4">
    <source>
        <dbReference type="ARBA" id="ARBA00022475"/>
    </source>
</evidence>
<dbReference type="Proteomes" id="UP000254504">
    <property type="component" value="Chromosome"/>
</dbReference>
<dbReference type="RefSeq" id="WP_115428578.1">
    <property type="nucleotide sequence ID" value="NZ_CP031367.1"/>
</dbReference>
<evidence type="ECO:0000259" key="9">
    <source>
        <dbReference type="PROSITE" id="PS51012"/>
    </source>
</evidence>
<feature type="domain" description="ABC transmembrane type-2" evidence="9">
    <location>
        <begin position="153"/>
        <end position="384"/>
    </location>
</feature>
<evidence type="ECO:0000256" key="1">
    <source>
        <dbReference type="ARBA" id="ARBA00004651"/>
    </source>
</evidence>
<dbReference type="PROSITE" id="PS51012">
    <property type="entry name" value="ABC_TM2"/>
    <property type="match status" value="1"/>
</dbReference>
<keyword evidence="3" id="KW-0813">Transport</keyword>
<keyword evidence="6 8" id="KW-1133">Transmembrane helix</keyword>
<dbReference type="PANTHER" id="PTHR30294:SF38">
    <property type="entry name" value="TRANSPORT PERMEASE PROTEIN"/>
    <property type="match status" value="1"/>
</dbReference>
<dbReference type="EMBL" id="CP031367">
    <property type="protein sequence ID" value="AXK49075.1"/>
    <property type="molecule type" value="Genomic_DNA"/>
</dbReference>
<dbReference type="InterPro" id="IPR013525">
    <property type="entry name" value="ABC2_TM"/>
</dbReference>
<feature type="transmembrane region" description="Helical" evidence="8">
    <location>
        <begin position="269"/>
        <end position="293"/>
    </location>
</feature>
<evidence type="ECO:0000256" key="2">
    <source>
        <dbReference type="ARBA" id="ARBA00007783"/>
    </source>
</evidence>
<dbReference type="AlphaFoldDB" id="A0AAD0QJY6"/>
<evidence type="ECO:0000313" key="10">
    <source>
        <dbReference type="EMBL" id="AXK49075.1"/>
    </source>
</evidence>
<evidence type="ECO:0000256" key="5">
    <source>
        <dbReference type="ARBA" id="ARBA00022692"/>
    </source>
</evidence>
<keyword evidence="4" id="KW-1003">Cell membrane</keyword>